<sequence>MSNNNVLAACKQGIAAWQQAFNRQDAAGCAAQYNDRCDMHARPFGTFTGRTAIEAFWQGIIDQGFNDVEYSEVKWQPLGSDGYILSSSWTMNKAFGVVHREHWVVEEDGKARLISDEFEIQGER</sequence>
<dbReference type="EMBL" id="CP051180">
    <property type="protein sequence ID" value="QIZ77060.1"/>
    <property type="molecule type" value="Genomic_DNA"/>
</dbReference>
<name>A0A6H1UEN8_9GAMM</name>
<dbReference type="Gene3D" id="3.10.450.50">
    <property type="match status" value="1"/>
</dbReference>
<proteinExistence type="predicted"/>
<protein>
    <submittedName>
        <fullName evidence="2">Nuclear transport factor 2 family protein</fullName>
    </submittedName>
</protein>
<evidence type="ECO:0000259" key="1">
    <source>
        <dbReference type="Pfam" id="PF12680"/>
    </source>
</evidence>
<dbReference type="SUPFAM" id="SSF54427">
    <property type="entry name" value="NTF2-like"/>
    <property type="match status" value="1"/>
</dbReference>
<dbReference type="InterPro" id="IPR037401">
    <property type="entry name" value="SnoaL-like"/>
</dbReference>
<dbReference type="Pfam" id="PF12680">
    <property type="entry name" value="SnoaL_2"/>
    <property type="match status" value="1"/>
</dbReference>
<gene>
    <name evidence="2" type="ORF">HER31_09290</name>
</gene>
<organism evidence="2 3">
    <name type="scientific">Ferrimonas lipolytica</name>
    <dbReference type="NCBI Taxonomy" id="2724191"/>
    <lineage>
        <taxon>Bacteria</taxon>
        <taxon>Pseudomonadati</taxon>
        <taxon>Pseudomonadota</taxon>
        <taxon>Gammaproteobacteria</taxon>
        <taxon>Alteromonadales</taxon>
        <taxon>Ferrimonadaceae</taxon>
        <taxon>Ferrimonas</taxon>
    </lineage>
</organism>
<dbReference type="AlphaFoldDB" id="A0A6H1UEN8"/>
<dbReference type="RefSeq" id="WP_168660321.1">
    <property type="nucleotide sequence ID" value="NZ_CP051180.1"/>
</dbReference>
<evidence type="ECO:0000313" key="2">
    <source>
        <dbReference type="EMBL" id="QIZ77060.1"/>
    </source>
</evidence>
<reference evidence="2 3" key="1">
    <citation type="submission" date="2020-04" db="EMBL/GenBank/DDBJ databases">
        <title>Ferrimonas sp. S7 isolated from sea water.</title>
        <authorList>
            <person name="Bae S.S."/>
            <person name="Baek K."/>
        </authorList>
    </citation>
    <scope>NUCLEOTIDE SEQUENCE [LARGE SCALE GENOMIC DNA]</scope>
    <source>
        <strain evidence="2 3">S7</strain>
    </source>
</reference>
<feature type="domain" description="SnoaL-like" evidence="1">
    <location>
        <begin position="15"/>
        <end position="78"/>
    </location>
</feature>
<dbReference type="InterPro" id="IPR032710">
    <property type="entry name" value="NTF2-like_dom_sf"/>
</dbReference>
<dbReference type="KEGG" id="fes:HER31_09290"/>
<dbReference type="Proteomes" id="UP000501602">
    <property type="component" value="Chromosome"/>
</dbReference>
<keyword evidence="3" id="KW-1185">Reference proteome</keyword>
<accession>A0A6H1UEN8</accession>
<evidence type="ECO:0000313" key="3">
    <source>
        <dbReference type="Proteomes" id="UP000501602"/>
    </source>
</evidence>